<dbReference type="RefSeq" id="WP_120084193.1">
    <property type="nucleotide sequence ID" value="NZ_QMDW01000007.1"/>
</dbReference>
<gene>
    <name evidence="8" type="primary">mobA</name>
    <name evidence="10" type="ORF">DP106_06530</name>
</gene>
<comment type="caution">
    <text evidence="8">Lacks conserved residue(s) required for the propagation of feature annotation.</text>
</comment>
<accession>A0A3A6Q0B6</accession>
<dbReference type="Proteomes" id="UP000281564">
    <property type="component" value="Unassembled WGS sequence"/>
</dbReference>
<comment type="catalytic activity">
    <reaction evidence="8">
        <text>Mo-molybdopterin + GTP + H(+) = Mo-molybdopterin guanine dinucleotide + diphosphate</text>
        <dbReference type="Rhea" id="RHEA:34243"/>
        <dbReference type="ChEBI" id="CHEBI:15378"/>
        <dbReference type="ChEBI" id="CHEBI:33019"/>
        <dbReference type="ChEBI" id="CHEBI:37565"/>
        <dbReference type="ChEBI" id="CHEBI:71302"/>
        <dbReference type="ChEBI" id="CHEBI:71310"/>
        <dbReference type="EC" id="2.7.7.77"/>
    </reaction>
</comment>
<feature type="binding site" evidence="8">
    <location>
        <position position="24"/>
    </location>
    <ligand>
        <name>GTP</name>
        <dbReference type="ChEBI" id="CHEBI:37565"/>
    </ligand>
</feature>
<name>A0A3A6Q0B6_9EURY</name>
<dbReference type="PANTHER" id="PTHR19136:SF81">
    <property type="entry name" value="MOLYBDENUM COFACTOR GUANYLYLTRANSFERASE"/>
    <property type="match status" value="1"/>
</dbReference>
<evidence type="ECO:0000313" key="10">
    <source>
        <dbReference type="EMBL" id="RJX50122.1"/>
    </source>
</evidence>
<feature type="binding site" evidence="8">
    <location>
        <position position="108"/>
    </location>
    <ligand>
        <name>Mg(2+)</name>
        <dbReference type="ChEBI" id="CHEBI:18420"/>
    </ligand>
</feature>
<evidence type="ECO:0000256" key="1">
    <source>
        <dbReference type="ARBA" id="ARBA00022490"/>
    </source>
</evidence>
<evidence type="ECO:0000256" key="6">
    <source>
        <dbReference type="ARBA" id="ARBA00023134"/>
    </source>
</evidence>
<dbReference type="SUPFAM" id="SSF53448">
    <property type="entry name" value="Nucleotide-diphospho-sugar transferases"/>
    <property type="match status" value="1"/>
</dbReference>
<keyword evidence="11" id="KW-1185">Reference proteome</keyword>
<dbReference type="InterPro" id="IPR013482">
    <property type="entry name" value="Molybde_CF_guanTrfase"/>
</dbReference>
<feature type="binding site" evidence="8">
    <location>
        <position position="108"/>
    </location>
    <ligand>
        <name>GTP</name>
        <dbReference type="ChEBI" id="CHEBI:37565"/>
    </ligand>
</feature>
<evidence type="ECO:0000256" key="8">
    <source>
        <dbReference type="HAMAP-Rule" id="MF_00316"/>
    </source>
</evidence>
<dbReference type="GO" id="GO:0046872">
    <property type="term" value="F:metal ion binding"/>
    <property type="evidence" value="ECO:0007669"/>
    <property type="project" value="UniProtKB-KW"/>
</dbReference>
<comment type="caution">
    <text evidence="10">The sequence shown here is derived from an EMBL/GenBank/DDBJ whole genome shotgun (WGS) entry which is preliminary data.</text>
</comment>
<dbReference type="GO" id="GO:0061603">
    <property type="term" value="F:molybdenum cofactor guanylyltransferase activity"/>
    <property type="evidence" value="ECO:0007669"/>
    <property type="project" value="UniProtKB-EC"/>
</dbReference>
<dbReference type="EC" id="2.7.7.77" evidence="8"/>
<dbReference type="Gene3D" id="3.90.550.10">
    <property type="entry name" value="Spore Coat Polysaccharide Biosynthesis Protein SpsA, Chain A"/>
    <property type="match status" value="1"/>
</dbReference>
<keyword evidence="2 8" id="KW-0808">Transferase</keyword>
<dbReference type="InterPro" id="IPR025877">
    <property type="entry name" value="MobA-like_NTP_Trfase"/>
</dbReference>
<evidence type="ECO:0000256" key="4">
    <source>
        <dbReference type="ARBA" id="ARBA00022741"/>
    </source>
</evidence>
<keyword evidence="4 8" id="KW-0547">Nucleotide-binding</keyword>
<comment type="function">
    <text evidence="8">Transfers a GMP moiety from GTP to Mo-molybdopterin (Mo-MPT) cofactor (Moco or molybdenum cofactor) to form Mo-molybdopterin guanine dinucleotide (Mo-MGD) cofactor.</text>
</comment>
<feature type="binding site" evidence="8">
    <location>
        <position position="79"/>
    </location>
    <ligand>
        <name>GTP</name>
        <dbReference type="ChEBI" id="CHEBI:37565"/>
    </ligand>
</feature>
<comment type="similarity">
    <text evidence="8">Belongs to the MobA family.</text>
</comment>
<keyword evidence="10" id="KW-0548">Nucleotidyltransferase</keyword>
<evidence type="ECO:0000256" key="3">
    <source>
        <dbReference type="ARBA" id="ARBA00022723"/>
    </source>
</evidence>
<comment type="subcellular location">
    <subcellularLocation>
        <location evidence="8">Cytoplasm</location>
    </subcellularLocation>
</comment>
<dbReference type="HAMAP" id="MF_00316">
    <property type="entry name" value="MobA"/>
    <property type="match status" value="1"/>
</dbReference>
<evidence type="ECO:0000256" key="2">
    <source>
        <dbReference type="ARBA" id="ARBA00022679"/>
    </source>
</evidence>
<dbReference type="AlphaFoldDB" id="A0A3A6Q0B6"/>
<dbReference type="OrthoDB" id="28434at2157"/>
<keyword evidence="6 8" id="KW-0342">GTP-binding</keyword>
<dbReference type="InterPro" id="IPR029044">
    <property type="entry name" value="Nucleotide-diphossugar_trans"/>
</dbReference>
<dbReference type="Pfam" id="PF12804">
    <property type="entry name" value="NTP_transf_3"/>
    <property type="match status" value="1"/>
</dbReference>
<feature type="domain" description="MobA-like NTP transferase" evidence="9">
    <location>
        <begin position="9"/>
        <end position="148"/>
    </location>
</feature>
<dbReference type="GO" id="GO:0006777">
    <property type="term" value="P:Mo-molybdopterin cofactor biosynthetic process"/>
    <property type="evidence" value="ECO:0007669"/>
    <property type="project" value="UniProtKB-KW"/>
</dbReference>
<dbReference type="CDD" id="cd02503">
    <property type="entry name" value="MobA"/>
    <property type="match status" value="1"/>
</dbReference>
<keyword evidence="5 8" id="KW-0460">Magnesium</keyword>
<dbReference type="GO" id="GO:0005525">
    <property type="term" value="F:GTP binding"/>
    <property type="evidence" value="ECO:0007669"/>
    <property type="project" value="UniProtKB-UniRule"/>
</dbReference>
<proteinExistence type="inferred from homology"/>
<comment type="domain">
    <text evidence="8">The N-terminal domain determines nucleotide recognition and specific binding, while the C-terminal domain determines the specific binding to the target protein.</text>
</comment>
<dbReference type="EMBL" id="QMDW01000007">
    <property type="protein sequence ID" value="RJX50122.1"/>
    <property type="molecule type" value="Genomic_DNA"/>
</dbReference>
<keyword evidence="3 8" id="KW-0479">Metal-binding</keyword>
<sequence>MDTQPRTSVVLAGGYSTRFGETDKALAEIDGTAMIAHVSSRLASAVDRILVSCRERQQPAFDRVLSALDADVPIEIVPDPEPDRGPLAGIVSSFKQIETTYAAVVACDMPFVDPAFVEFLFEQAMGHDAAVPELDDGHRQPAQAVYRVGRTVTVGDQRLAADALSLRGALSELDTLTIPAATVSEQTSWRSLRDINSREEFIRETADDSSTRDGQ</sequence>
<organism evidence="10 11">
    <name type="scientific">Halonotius pteroides</name>
    <dbReference type="NCBI Taxonomy" id="268735"/>
    <lineage>
        <taxon>Archaea</taxon>
        <taxon>Methanobacteriati</taxon>
        <taxon>Methanobacteriota</taxon>
        <taxon>Stenosarchaea group</taxon>
        <taxon>Halobacteria</taxon>
        <taxon>Halobacteriales</taxon>
        <taxon>Haloferacaceae</taxon>
        <taxon>Halonotius</taxon>
    </lineage>
</organism>
<keyword evidence="7 8" id="KW-0501">Molybdenum cofactor biosynthesis</keyword>
<reference evidence="10 11" key="1">
    <citation type="submission" date="2018-06" db="EMBL/GenBank/DDBJ databases">
        <title>Halonotius sp. F13-13 a new haloarchaeeon isolated from a solar saltern from Isla Cristina, Huelva, Spain.</title>
        <authorList>
            <person name="Duran-Viseras A."/>
            <person name="Sanchez-Porro C."/>
            <person name="Ventosa A."/>
        </authorList>
    </citation>
    <scope>NUCLEOTIDE SEQUENCE [LARGE SCALE GENOMIC DNA]</scope>
    <source>
        <strain evidence="10 11">CECT 7525</strain>
    </source>
</reference>
<evidence type="ECO:0000313" key="11">
    <source>
        <dbReference type="Proteomes" id="UP000281564"/>
    </source>
</evidence>
<evidence type="ECO:0000256" key="7">
    <source>
        <dbReference type="ARBA" id="ARBA00023150"/>
    </source>
</evidence>
<dbReference type="GO" id="GO:0005737">
    <property type="term" value="C:cytoplasm"/>
    <property type="evidence" value="ECO:0007669"/>
    <property type="project" value="UniProtKB-SubCell"/>
</dbReference>
<feature type="binding site" evidence="8">
    <location>
        <begin position="11"/>
        <end position="13"/>
    </location>
    <ligand>
        <name>GTP</name>
        <dbReference type="ChEBI" id="CHEBI:37565"/>
    </ligand>
</feature>
<keyword evidence="1 8" id="KW-0963">Cytoplasm</keyword>
<protein>
    <recommendedName>
        <fullName evidence="8">Probable molybdenum cofactor guanylyltransferase</fullName>
        <shortName evidence="8">MoCo guanylyltransferase</shortName>
        <ecNumber evidence="8">2.7.7.77</ecNumber>
    </recommendedName>
    <alternativeName>
        <fullName evidence="8">GTP:molybdopterin guanylyltransferase</fullName>
    </alternativeName>
    <alternativeName>
        <fullName evidence="8">Mo-MPT guanylyltransferase</fullName>
    </alternativeName>
    <alternativeName>
        <fullName evidence="8">Molybdopterin guanylyltransferase</fullName>
    </alternativeName>
    <alternativeName>
        <fullName evidence="8">Molybdopterin-guanine dinucleotide synthase</fullName>
        <shortName evidence="8">MGD synthase</shortName>
    </alternativeName>
</protein>
<evidence type="ECO:0000256" key="5">
    <source>
        <dbReference type="ARBA" id="ARBA00022842"/>
    </source>
</evidence>
<dbReference type="PANTHER" id="PTHR19136">
    <property type="entry name" value="MOLYBDENUM COFACTOR GUANYLYLTRANSFERASE"/>
    <property type="match status" value="1"/>
</dbReference>
<evidence type="ECO:0000259" key="9">
    <source>
        <dbReference type="Pfam" id="PF12804"/>
    </source>
</evidence>
<comment type="cofactor">
    <cofactor evidence="8">
        <name>Mg(2+)</name>
        <dbReference type="ChEBI" id="CHEBI:18420"/>
    </cofactor>
</comment>